<keyword evidence="2 5" id="KW-0808">Transferase</keyword>
<evidence type="ECO:0000313" key="11">
    <source>
        <dbReference type="EMBL" id="RII42986.1"/>
    </source>
</evidence>
<comment type="caution">
    <text evidence="11">The sequence shown here is derived from an EMBL/GenBank/DDBJ whole genome shotgun (WGS) entry which is preliminary data.</text>
</comment>
<evidence type="ECO:0000256" key="5">
    <source>
        <dbReference type="HAMAP-Rule" id="MF_00013"/>
    </source>
</evidence>
<dbReference type="InterPro" id="IPR020605">
    <property type="entry name" value="Octanoyltransferase_CS"/>
</dbReference>
<comment type="similarity">
    <text evidence="5 6">Belongs to the LipB family.</text>
</comment>
<dbReference type="PANTHER" id="PTHR10993:SF7">
    <property type="entry name" value="LIPOYLTRANSFERASE 2, MITOCHONDRIAL-RELATED"/>
    <property type="match status" value="1"/>
</dbReference>
<comment type="subcellular location">
    <subcellularLocation>
        <location evidence="5">Cytoplasm</location>
    </subcellularLocation>
</comment>
<feature type="site" description="Lowers pKa of active site Cys" evidence="5 9">
    <location>
        <position position="145"/>
    </location>
</feature>
<keyword evidence="12" id="KW-1185">Reference proteome</keyword>
<dbReference type="PROSITE" id="PS01313">
    <property type="entry name" value="LIPB"/>
    <property type="match status" value="1"/>
</dbReference>
<evidence type="ECO:0000256" key="1">
    <source>
        <dbReference type="ARBA" id="ARBA00004821"/>
    </source>
</evidence>
<dbReference type="EMBL" id="QQXK01000006">
    <property type="protein sequence ID" value="RII42986.1"/>
    <property type="molecule type" value="Genomic_DNA"/>
</dbReference>
<evidence type="ECO:0000256" key="4">
    <source>
        <dbReference type="ARBA" id="ARBA00024732"/>
    </source>
</evidence>
<dbReference type="InterPro" id="IPR000544">
    <property type="entry name" value="Octanoyltransferase"/>
</dbReference>
<dbReference type="EC" id="2.3.1.181" evidence="5 6"/>
<keyword evidence="3 5" id="KW-0012">Acyltransferase</keyword>
<evidence type="ECO:0000256" key="7">
    <source>
        <dbReference type="PIRSR" id="PIRSR016262-1"/>
    </source>
</evidence>
<dbReference type="UniPathway" id="UPA00538">
    <property type="reaction ID" value="UER00592"/>
</dbReference>
<dbReference type="CDD" id="cd16444">
    <property type="entry name" value="LipB"/>
    <property type="match status" value="1"/>
</dbReference>
<dbReference type="GO" id="GO:0009249">
    <property type="term" value="P:protein lipoylation"/>
    <property type="evidence" value="ECO:0007669"/>
    <property type="project" value="InterPro"/>
</dbReference>
<feature type="binding site" evidence="5 8">
    <location>
        <begin position="161"/>
        <end position="163"/>
    </location>
    <ligand>
        <name>substrate</name>
    </ligand>
</feature>
<dbReference type="GO" id="GO:0005737">
    <property type="term" value="C:cytoplasm"/>
    <property type="evidence" value="ECO:0007669"/>
    <property type="project" value="UniProtKB-SubCell"/>
</dbReference>
<dbReference type="PIRSF" id="PIRSF016262">
    <property type="entry name" value="LPLase"/>
    <property type="match status" value="1"/>
</dbReference>
<protein>
    <recommendedName>
        <fullName evidence="5 6">Octanoyltransferase</fullName>
        <ecNumber evidence="5 6">2.3.1.181</ecNumber>
    </recommendedName>
    <alternativeName>
        <fullName evidence="5">Lipoate-protein ligase B</fullName>
    </alternativeName>
    <alternativeName>
        <fullName evidence="5">Lipoyl/octanoyl transferase</fullName>
    </alternativeName>
    <alternativeName>
        <fullName evidence="5">Octanoyl-[acyl-carrier-protein]-protein N-octanoyltransferase</fullName>
    </alternativeName>
</protein>
<evidence type="ECO:0000256" key="3">
    <source>
        <dbReference type="ARBA" id="ARBA00023315"/>
    </source>
</evidence>
<reference evidence="11 12" key="1">
    <citation type="submission" date="2018-07" db="EMBL/GenBank/DDBJ databases">
        <title>Arthrobacter sp. nov., isolated from raw cow's milk with high bacterial count.</title>
        <authorList>
            <person name="Hahne J."/>
            <person name="Isele D."/>
            <person name="Lipski A."/>
        </authorList>
    </citation>
    <scope>NUCLEOTIDE SEQUENCE [LARGE SCALE GENOMIC DNA]</scope>
    <source>
        <strain evidence="11 12">JZ R-35</strain>
    </source>
</reference>
<proteinExistence type="inferred from homology"/>
<evidence type="ECO:0000256" key="2">
    <source>
        <dbReference type="ARBA" id="ARBA00022679"/>
    </source>
</evidence>
<dbReference type="InterPro" id="IPR045864">
    <property type="entry name" value="aa-tRNA-synth_II/BPL/LPL"/>
</dbReference>
<dbReference type="NCBIfam" id="NF010925">
    <property type="entry name" value="PRK14345.1"/>
    <property type="match status" value="1"/>
</dbReference>
<sequence length="228" mass="23964">MATHVTPALLEPGYAPEPVPYLEAWALQRRLHDGLVGDAGDPGYLIALEHASVYTAGRRTQPSDHPTDGTPVIAVDRGGLLTWHGPGQLVVYPIVRLRDPGAVKDYVDRLEQALIDTLAGLGIEATRVDGRAGVWIRRAGQPDAKIAAIGIHIEDGVTMHGLALNVNCALDAYEAIVPCGITDAGVTTVAEQLGHDLTPAQVAPALIARLGELLAPALAIEARQVVSA</sequence>
<dbReference type="HAMAP" id="MF_00013">
    <property type="entry name" value="LipB"/>
    <property type="match status" value="1"/>
</dbReference>
<dbReference type="InterPro" id="IPR004143">
    <property type="entry name" value="BPL_LPL_catalytic"/>
</dbReference>
<dbReference type="Proteomes" id="UP000265419">
    <property type="component" value="Unassembled WGS sequence"/>
</dbReference>
<dbReference type="SUPFAM" id="SSF55681">
    <property type="entry name" value="Class II aaRS and biotin synthetases"/>
    <property type="match status" value="1"/>
</dbReference>
<dbReference type="PROSITE" id="PS51733">
    <property type="entry name" value="BPL_LPL_CATALYTIC"/>
    <property type="match status" value="1"/>
</dbReference>
<keyword evidence="5" id="KW-0963">Cytoplasm</keyword>
<name>A0A399JKF5_9MICC</name>
<dbReference type="Pfam" id="PF21948">
    <property type="entry name" value="LplA-B_cat"/>
    <property type="match status" value="1"/>
</dbReference>
<gene>
    <name evidence="5" type="primary">lipB</name>
    <name evidence="11" type="ORF">DWB68_04180</name>
</gene>
<dbReference type="RefSeq" id="WP_119423891.1">
    <property type="nucleotide sequence ID" value="NZ_QQXK01000006.1"/>
</dbReference>
<dbReference type="Gene3D" id="3.30.930.10">
    <property type="entry name" value="Bira Bifunctional Protein, Domain 2"/>
    <property type="match status" value="1"/>
</dbReference>
<comment type="pathway">
    <text evidence="1 5 6">Protein modification; protein lipoylation via endogenous pathway; protein N(6)-(lipoyl)lysine from octanoyl-[acyl-carrier-protein]: step 1/2.</text>
</comment>
<organism evidence="11 12">
    <name type="scientific">Galactobacter valiniphilus</name>
    <dbReference type="NCBI Taxonomy" id="2676122"/>
    <lineage>
        <taxon>Bacteria</taxon>
        <taxon>Bacillati</taxon>
        <taxon>Actinomycetota</taxon>
        <taxon>Actinomycetes</taxon>
        <taxon>Micrococcales</taxon>
        <taxon>Micrococcaceae</taxon>
        <taxon>Galactobacter</taxon>
    </lineage>
</organism>
<evidence type="ECO:0000256" key="8">
    <source>
        <dbReference type="PIRSR" id="PIRSR016262-2"/>
    </source>
</evidence>
<evidence type="ECO:0000256" key="9">
    <source>
        <dbReference type="PIRSR" id="PIRSR016262-3"/>
    </source>
</evidence>
<dbReference type="AlphaFoldDB" id="A0A399JKF5"/>
<feature type="active site" description="Acyl-thioester intermediate" evidence="5 7">
    <location>
        <position position="179"/>
    </location>
</feature>
<dbReference type="GO" id="GO:0033819">
    <property type="term" value="F:lipoyl(octanoyl) transferase activity"/>
    <property type="evidence" value="ECO:0007669"/>
    <property type="project" value="UniProtKB-EC"/>
</dbReference>
<evidence type="ECO:0000256" key="6">
    <source>
        <dbReference type="PIRNR" id="PIRNR016262"/>
    </source>
</evidence>
<dbReference type="PANTHER" id="PTHR10993">
    <property type="entry name" value="OCTANOYLTRANSFERASE"/>
    <property type="match status" value="1"/>
</dbReference>
<feature type="domain" description="BPL/LPL catalytic" evidence="10">
    <location>
        <begin position="39"/>
        <end position="218"/>
    </location>
</feature>
<comment type="function">
    <text evidence="4 5 6">Catalyzes the transfer of endogenously produced octanoic acid from octanoyl-acyl-carrier-protein onto the lipoyl domains of lipoate-dependent enzymes. Lipoyl-ACP can also act as a substrate although octanoyl-ACP is likely to be the physiological substrate.</text>
</comment>
<feature type="binding site" evidence="5 8">
    <location>
        <begin position="148"/>
        <end position="150"/>
    </location>
    <ligand>
        <name>substrate</name>
    </ligand>
</feature>
<comment type="miscellaneous">
    <text evidence="5">In the reaction, the free carboxyl group of octanoic acid is attached via an amide linkage to the epsilon-amino group of a specific lysine residue of lipoyl domains of lipoate-dependent enzymes.</text>
</comment>
<comment type="catalytic activity">
    <reaction evidence="5 6">
        <text>octanoyl-[ACP] + L-lysyl-[protein] = N(6)-octanoyl-L-lysyl-[protein] + holo-[ACP] + H(+)</text>
        <dbReference type="Rhea" id="RHEA:17665"/>
        <dbReference type="Rhea" id="RHEA-COMP:9636"/>
        <dbReference type="Rhea" id="RHEA-COMP:9685"/>
        <dbReference type="Rhea" id="RHEA-COMP:9752"/>
        <dbReference type="Rhea" id="RHEA-COMP:9928"/>
        <dbReference type="ChEBI" id="CHEBI:15378"/>
        <dbReference type="ChEBI" id="CHEBI:29969"/>
        <dbReference type="ChEBI" id="CHEBI:64479"/>
        <dbReference type="ChEBI" id="CHEBI:78463"/>
        <dbReference type="ChEBI" id="CHEBI:78809"/>
        <dbReference type="EC" id="2.3.1.181"/>
    </reaction>
</comment>
<dbReference type="NCBIfam" id="TIGR00214">
    <property type="entry name" value="lipB"/>
    <property type="match status" value="1"/>
</dbReference>
<feature type="binding site" evidence="5 8">
    <location>
        <begin position="77"/>
        <end position="84"/>
    </location>
    <ligand>
        <name>substrate</name>
    </ligand>
</feature>
<evidence type="ECO:0000313" key="12">
    <source>
        <dbReference type="Proteomes" id="UP000265419"/>
    </source>
</evidence>
<evidence type="ECO:0000259" key="10">
    <source>
        <dbReference type="PROSITE" id="PS51733"/>
    </source>
</evidence>
<accession>A0A399JKF5</accession>